<evidence type="ECO:0000313" key="3">
    <source>
        <dbReference type="Proteomes" id="UP000287198"/>
    </source>
</evidence>
<dbReference type="PROSITE" id="PS51257">
    <property type="entry name" value="PROKAR_LIPOPROTEIN"/>
    <property type="match status" value="1"/>
</dbReference>
<dbReference type="SUPFAM" id="SSF53474">
    <property type="entry name" value="alpha/beta-Hydrolases"/>
    <property type="match status" value="1"/>
</dbReference>
<dbReference type="InterPro" id="IPR022742">
    <property type="entry name" value="Hydrolase_4"/>
</dbReference>
<evidence type="ECO:0000313" key="2">
    <source>
        <dbReference type="EMBL" id="RUO51988.1"/>
    </source>
</evidence>
<reference evidence="3" key="1">
    <citation type="journal article" date="2018" name="Front. Microbiol.">
        <title>Genome-Based Analysis Reveals the Taxonomy and Diversity of the Family Idiomarinaceae.</title>
        <authorList>
            <person name="Liu Y."/>
            <person name="Lai Q."/>
            <person name="Shao Z."/>
        </authorList>
    </citation>
    <scope>NUCLEOTIDE SEQUENCE [LARGE SCALE GENOMIC DNA]</scope>
    <source>
        <strain evidence="3">BH195</strain>
    </source>
</reference>
<sequence>MIRASYWGMLLIGSMLLSGCASYIEHELSQRPQGVNWEDKSEAGMRTLQLNKREFCLPHLGGCTGYYFGKPYHLLHTETDDTAFQKLTLDVDLEVNGQVDNSLLELNRDAIAPHNGTVVLLHGYGGDKSTMGFLAAYYMFLGYHVVVPDLLGHGGSSAQHVGFGVLDAPLINALIDSLPNREVPRPLYLAGVSMGAVAATHVAKQRQDVSGLMLFAPMRPMDQATSAMIQLMYPNLSKVMPADSIQDGVVAAMRKQGVPMAATDLLRLLPELEIPTLIVASDKDEIAPYDYYLPLESEQVRVIMAPGLHHMSLGVMDNARHEYVKAWLDERAD</sequence>
<dbReference type="InterPro" id="IPR051044">
    <property type="entry name" value="MAG_DAG_Lipase"/>
</dbReference>
<feature type="domain" description="Serine aminopeptidase S33" evidence="1">
    <location>
        <begin position="113"/>
        <end position="245"/>
    </location>
</feature>
<dbReference type="EMBL" id="PIPW01000003">
    <property type="protein sequence ID" value="RUO51988.1"/>
    <property type="molecule type" value="Genomic_DNA"/>
</dbReference>
<gene>
    <name evidence="2" type="ORF">CWI69_10125</name>
</gene>
<dbReference type="InterPro" id="IPR029058">
    <property type="entry name" value="AB_hydrolase_fold"/>
</dbReference>
<dbReference type="OrthoDB" id="2086224at2"/>
<protein>
    <recommendedName>
        <fullName evidence="1">Serine aminopeptidase S33 domain-containing protein</fullName>
    </recommendedName>
</protein>
<dbReference type="Gene3D" id="3.40.50.1820">
    <property type="entry name" value="alpha/beta hydrolase"/>
    <property type="match status" value="1"/>
</dbReference>
<evidence type="ECO:0000259" key="1">
    <source>
        <dbReference type="Pfam" id="PF12146"/>
    </source>
</evidence>
<keyword evidence="3" id="KW-1185">Reference proteome</keyword>
<dbReference type="PANTHER" id="PTHR11614">
    <property type="entry name" value="PHOSPHOLIPASE-RELATED"/>
    <property type="match status" value="1"/>
</dbReference>
<dbReference type="Proteomes" id="UP000287198">
    <property type="component" value="Unassembled WGS sequence"/>
</dbReference>
<comment type="caution">
    <text evidence="2">The sequence shown here is derived from an EMBL/GenBank/DDBJ whole genome shotgun (WGS) entry which is preliminary data.</text>
</comment>
<dbReference type="AlphaFoldDB" id="A0A432XTC5"/>
<dbReference type="Pfam" id="PF12146">
    <property type="entry name" value="Hydrolase_4"/>
    <property type="match status" value="1"/>
</dbReference>
<proteinExistence type="predicted"/>
<accession>A0A432XTC5</accession>
<organism evidence="2 3">
    <name type="scientific">Pseudidiomarina halophila</name>
    <dbReference type="NCBI Taxonomy" id="1449799"/>
    <lineage>
        <taxon>Bacteria</taxon>
        <taxon>Pseudomonadati</taxon>
        <taxon>Pseudomonadota</taxon>
        <taxon>Gammaproteobacteria</taxon>
        <taxon>Alteromonadales</taxon>
        <taxon>Idiomarinaceae</taxon>
        <taxon>Pseudidiomarina</taxon>
    </lineage>
</organism>
<dbReference type="RefSeq" id="WP_126764090.1">
    <property type="nucleotide sequence ID" value="NZ_JBHLTZ010000010.1"/>
</dbReference>
<name>A0A432XTC5_9GAMM</name>